<dbReference type="AlphaFoldDB" id="A0A1V5ZQR6"/>
<dbReference type="Proteomes" id="UP000485621">
    <property type="component" value="Unassembled WGS sequence"/>
</dbReference>
<sequence length="94" mass="9698">MEATTSIASMELESETSAYYCTIGGKSGSYVTVQSSPLISLEHNQIPASNVSMRQVLTGVSPVEGCSIVPQLGTTYCNIASGVTLFSKQGAGAC</sequence>
<accession>A0A1V5ZQR6</accession>
<comment type="caution">
    <text evidence="1">The sequence shown here is derived from an EMBL/GenBank/DDBJ whole genome shotgun (WGS) entry which is preliminary data.</text>
</comment>
<evidence type="ECO:0000313" key="1">
    <source>
        <dbReference type="EMBL" id="OQB42690.1"/>
    </source>
</evidence>
<name>A0A1V5ZQR6_9BACT</name>
<protein>
    <submittedName>
        <fullName evidence="1">Uncharacterized protein</fullName>
    </submittedName>
</protein>
<reference evidence="1" key="1">
    <citation type="submission" date="2017-02" db="EMBL/GenBank/DDBJ databases">
        <title>Delving into the versatile metabolic prowess of the omnipresent phylum Bacteroidetes.</title>
        <authorList>
            <person name="Nobu M.K."/>
            <person name="Mei R."/>
            <person name="Narihiro T."/>
            <person name="Kuroda K."/>
            <person name="Liu W.-T."/>
        </authorList>
    </citation>
    <scope>NUCLEOTIDE SEQUENCE</scope>
    <source>
        <strain evidence="1">ADurb.Bin160</strain>
    </source>
</reference>
<organism evidence="1">
    <name type="scientific">candidate division CPR1 bacterium ADurb.Bin160</name>
    <dbReference type="NCBI Taxonomy" id="1852826"/>
    <lineage>
        <taxon>Bacteria</taxon>
        <taxon>candidate division CPR1</taxon>
    </lineage>
</organism>
<proteinExistence type="predicted"/>
<gene>
    <name evidence="1" type="ORF">BWY04_00128</name>
</gene>
<dbReference type="EMBL" id="MWDB01000001">
    <property type="protein sequence ID" value="OQB42690.1"/>
    <property type="molecule type" value="Genomic_DNA"/>
</dbReference>